<keyword evidence="4" id="KW-0067">ATP-binding</keyword>
<feature type="domain" description="ABC transmembrane type-1" evidence="8">
    <location>
        <begin position="273"/>
        <end position="344"/>
    </location>
</feature>
<organism evidence="9 10">
    <name type="scientific">Mycena venus</name>
    <dbReference type="NCBI Taxonomy" id="2733690"/>
    <lineage>
        <taxon>Eukaryota</taxon>
        <taxon>Fungi</taxon>
        <taxon>Dikarya</taxon>
        <taxon>Basidiomycota</taxon>
        <taxon>Agaricomycotina</taxon>
        <taxon>Agaricomycetes</taxon>
        <taxon>Agaricomycetidae</taxon>
        <taxon>Agaricales</taxon>
        <taxon>Marasmiineae</taxon>
        <taxon>Mycenaceae</taxon>
        <taxon>Mycena</taxon>
    </lineage>
</organism>
<evidence type="ECO:0000259" key="8">
    <source>
        <dbReference type="PROSITE" id="PS50929"/>
    </source>
</evidence>
<dbReference type="SUPFAM" id="SSF90123">
    <property type="entry name" value="ABC transporter transmembrane region"/>
    <property type="match status" value="1"/>
</dbReference>
<dbReference type="AlphaFoldDB" id="A0A8H6WUF5"/>
<keyword evidence="6 7" id="KW-0472">Membrane</keyword>
<evidence type="ECO:0000256" key="4">
    <source>
        <dbReference type="ARBA" id="ARBA00022840"/>
    </source>
</evidence>
<evidence type="ECO:0000256" key="1">
    <source>
        <dbReference type="ARBA" id="ARBA00022448"/>
    </source>
</evidence>
<dbReference type="OrthoDB" id="2969347at2759"/>
<gene>
    <name evidence="9" type="ORF">MVEN_02546500</name>
</gene>
<dbReference type="Proteomes" id="UP000620124">
    <property type="component" value="Unassembled WGS sequence"/>
</dbReference>
<feature type="transmembrane region" description="Helical" evidence="7">
    <location>
        <begin position="244"/>
        <end position="265"/>
    </location>
</feature>
<dbReference type="Pfam" id="PF00664">
    <property type="entry name" value="ABC_membrane"/>
    <property type="match status" value="1"/>
</dbReference>
<dbReference type="GO" id="GO:0016020">
    <property type="term" value="C:membrane"/>
    <property type="evidence" value="ECO:0007669"/>
    <property type="project" value="InterPro"/>
</dbReference>
<reference evidence="9" key="1">
    <citation type="submission" date="2020-05" db="EMBL/GenBank/DDBJ databases">
        <title>Mycena genomes resolve the evolution of fungal bioluminescence.</title>
        <authorList>
            <person name="Tsai I.J."/>
        </authorList>
    </citation>
    <scope>NUCLEOTIDE SEQUENCE</scope>
    <source>
        <strain evidence="9">CCC161011</strain>
    </source>
</reference>
<sequence>MVEQFTVDGLSTVAASSIAPSSSSYQVFLSVGAFVGVGGTRESGGVGGGKGPAHHLPCAVCSASPSTSRCRVTRRRTSPFAFTRPAPRRAELEVSDDAHTPFKLSGLCFASQPVGLGAGGRFRRPPPTSTRYALPNPNSSFGDAALGRVMLRADNDLARDSGVVCLFFFVVVLQRFLSVNEKLSIKETANAWALLYVGIYAAIGLTTAFVGICSSTAQMTGALRASRKLFRAPCNRGPRHIQRRIPCVFLFPATFISLFYYTFAIGHLNTRCHLRRMESNSRSPIFSDFGELLQGIVTVRAFSAEKRFLDNLHTRIDLTTKMWYPFWMTNRWLLLNFNFLGSLVSRFQYLMIHRATCIASSVFFMSMFSIHFLVDDAARLEKLADTDGWPALVDFKDIVNRTLSLKDELADIILCDYDLYNCVTWDNFLESIDYKIHEFGALMEPYGHEEAVLRATCEYLGPQGVFLIHSTIRRIFRHTLLSLRRVLTKTIQHLIDQRPRDFDSPNPDPDVRPWHILPIESFIEIVLVPHVATCLISQDMGVS</sequence>
<feature type="transmembrane region" description="Helical" evidence="7">
    <location>
        <begin position="197"/>
        <end position="223"/>
    </location>
</feature>
<evidence type="ECO:0000313" key="9">
    <source>
        <dbReference type="EMBL" id="KAF7328584.1"/>
    </source>
</evidence>
<dbReference type="GO" id="GO:0140359">
    <property type="term" value="F:ABC-type transporter activity"/>
    <property type="evidence" value="ECO:0007669"/>
    <property type="project" value="InterPro"/>
</dbReference>
<keyword evidence="5 7" id="KW-1133">Transmembrane helix</keyword>
<keyword evidence="1" id="KW-0813">Transport</keyword>
<keyword evidence="3" id="KW-0547">Nucleotide-binding</keyword>
<dbReference type="GO" id="GO:0005524">
    <property type="term" value="F:ATP binding"/>
    <property type="evidence" value="ECO:0007669"/>
    <property type="project" value="UniProtKB-KW"/>
</dbReference>
<comment type="caution">
    <text evidence="9">The sequence shown here is derived from an EMBL/GenBank/DDBJ whole genome shotgun (WGS) entry which is preliminary data.</text>
</comment>
<accession>A0A8H6WUF5</accession>
<name>A0A8H6WUF5_9AGAR</name>
<evidence type="ECO:0000313" key="10">
    <source>
        <dbReference type="Proteomes" id="UP000620124"/>
    </source>
</evidence>
<evidence type="ECO:0000256" key="5">
    <source>
        <dbReference type="ARBA" id="ARBA00022989"/>
    </source>
</evidence>
<keyword evidence="2 7" id="KW-0812">Transmembrane</keyword>
<keyword evidence="10" id="KW-1185">Reference proteome</keyword>
<dbReference type="PANTHER" id="PTHR24223:SF415">
    <property type="entry name" value="FI20190P1"/>
    <property type="match status" value="1"/>
</dbReference>
<proteinExistence type="predicted"/>
<dbReference type="EMBL" id="JACAZI010000035">
    <property type="protein sequence ID" value="KAF7328584.1"/>
    <property type="molecule type" value="Genomic_DNA"/>
</dbReference>
<evidence type="ECO:0000256" key="6">
    <source>
        <dbReference type="ARBA" id="ARBA00023136"/>
    </source>
</evidence>
<evidence type="ECO:0000256" key="3">
    <source>
        <dbReference type="ARBA" id="ARBA00022741"/>
    </source>
</evidence>
<evidence type="ECO:0000256" key="7">
    <source>
        <dbReference type="SAM" id="Phobius"/>
    </source>
</evidence>
<dbReference type="InterPro" id="IPR050173">
    <property type="entry name" value="ABC_transporter_C-like"/>
</dbReference>
<dbReference type="Gene3D" id="1.20.1560.10">
    <property type="entry name" value="ABC transporter type 1, transmembrane domain"/>
    <property type="match status" value="1"/>
</dbReference>
<evidence type="ECO:0000256" key="2">
    <source>
        <dbReference type="ARBA" id="ARBA00022692"/>
    </source>
</evidence>
<protein>
    <recommendedName>
        <fullName evidence="8">ABC transmembrane type-1 domain-containing protein</fullName>
    </recommendedName>
</protein>
<feature type="transmembrane region" description="Helical" evidence="7">
    <location>
        <begin position="157"/>
        <end position="177"/>
    </location>
</feature>
<dbReference type="PROSITE" id="PS50929">
    <property type="entry name" value="ABC_TM1F"/>
    <property type="match status" value="1"/>
</dbReference>
<dbReference type="InterPro" id="IPR036640">
    <property type="entry name" value="ABC1_TM_sf"/>
</dbReference>
<dbReference type="PANTHER" id="PTHR24223">
    <property type="entry name" value="ATP-BINDING CASSETTE SUB-FAMILY C"/>
    <property type="match status" value="1"/>
</dbReference>
<dbReference type="InterPro" id="IPR011527">
    <property type="entry name" value="ABC1_TM_dom"/>
</dbReference>